<dbReference type="GO" id="GO:0003989">
    <property type="term" value="F:acetyl-CoA carboxylase activity"/>
    <property type="evidence" value="ECO:0007669"/>
    <property type="project" value="InterPro"/>
</dbReference>
<geneLocation type="chloroplast" evidence="5"/>
<comment type="subcellular location">
    <subcellularLocation>
        <location evidence="3">Plastid</location>
        <location evidence="3">Chloroplast</location>
    </subcellularLocation>
</comment>
<protein>
    <recommendedName>
        <fullName evidence="1 3">Biotin carboxyl carrier protein of acetyl-CoA carboxylase</fullName>
    </recommendedName>
</protein>
<keyword evidence="2 3" id="KW-0092">Biotin</keyword>
<accession>A0A9C7EW00</accession>
<keyword evidence="3" id="KW-0276">Fatty acid metabolism</keyword>
<name>A0A9C7EW00_9RHOD</name>
<dbReference type="InterPro" id="IPR011053">
    <property type="entry name" value="Single_hybrid_motif"/>
</dbReference>
<comment type="function">
    <text evidence="3">This protein is a component of the acetyl coenzyme A carboxylase complex; first, biotin carboxylase catalyzes the carboxylation of the carrier protein and then the transcarboxylase transfers the carboxyl group to form malonyl-CoA.</text>
</comment>
<dbReference type="Gene3D" id="2.40.50.100">
    <property type="match status" value="1"/>
</dbReference>
<sequence length="193" mass="22460">MGASIKKIMLLLQELNLDFYRIKTKTYEISSEKNESLLYHNFNINFNIYYSTFPRSHNQNKTELYRDVINNNDKILITKNELNIPLKENKNTFSEQKRQENLVNKKPDKYDEDKYIDITSPLPGIFYSSPMPGAEPFVKIGSIVEPNTIVCIIETMKVMNQIKANQRGKIERILFRDGDEISIGDIIMQVSSL</sequence>
<dbReference type="OrthoDB" id="4889at2759"/>
<dbReference type="EMBL" id="AP025529">
    <property type="protein sequence ID" value="BDE17550.1"/>
    <property type="molecule type" value="Genomic_DNA"/>
</dbReference>
<keyword evidence="6" id="KW-1185">Reference proteome</keyword>
<dbReference type="InterPro" id="IPR001249">
    <property type="entry name" value="AcCoA_biotinCC"/>
</dbReference>
<dbReference type="CDD" id="cd06850">
    <property type="entry name" value="biotinyl_domain"/>
    <property type="match status" value="1"/>
</dbReference>
<dbReference type="PROSITE" id="PS50968">
    <property type="entry name" value="BIOTINYL_LIPOYL"/>
    <property type="match status" value="1"/>
</dbReference>
<keyword evidence="3 5" id="KW-0150">Chloroplast</keyword>
<organism evidence="5 6">
    <name type="scientific">Galdieria partita</name>
    <dbReference type="NCBI Taxonomy" id="83374"/>
    <lineage>
        <taxon>Eukaryota</taxon>
        <taxon>Rhodophyta</taxon>
        <taxon>Bangiophyceae</taxon>
        <taxon>Galdieriales</taxon>
        <taxon>Galdieriaceae</taxon>
        <taxon>Galdieria</taxon>
    </lineage>
</organism>
<keyword evidence="3 5" id="KW-0934">Plastid</keyword>
<keyword evidence="3" id="KW-0443">Lipid metabolism</keyword>
<evidence type="ECO:0000256" key="3">
    <source>
        <dbReference type="RuleBase" id="RU364072"/>
    </source>
</evidence>
<dbReference type="GO" id="GO:0009317">
    <property type="term" value="C:acetyl-CoA carboxylase complex"/>
    <property type="evidence" value="ECO:0007669"/>
    <property type="project" value="InterPro"/>
</dbReference>
<dbReference type="PRINTS" id="PR01071">
    <property type="entry name" value="ACOABIOTINCC"/>
</dbReference>
<dbReference type="GO" id="GO:0009507">
    <property type="term" value="C:chloroplast"/>
    <property type="evidence" value="ECO:0007669"/>
    <property type="project" value="UniProtKB-SubCell"/>
</dbReference>
<evidence type="ECO:0000256" key="2">
    <source>
        <dbReference type="ARBA" id="ARBA00023267"/>
    </source>
</evidence>
<keyword evidence="3" id="KW-0444">Lipid biosynthesis</keyword>
<evidence type="ECO:0000259" key="4">
    <source>
        <dbReference type="PROSITE" id="PS50968"/>
    </source>
</evidence>
<dbReference type="InterPro" id="IPR000089">
    <property type="entry name" value="Biotin_lipoyl"/>
</dbReference>
<dbReference type="SUPFAM" id="SSF51230">
    <property type="entry name" value="Single hybrid motif"/>
    <property type="match status" value="1"/>
</dbReference>
<keyword evidence="3" id="KW-0275">Fatty acid biosynthesis</keyword>
<evidence type="ECO:0000256" key="1">
    <source>
        <dbReference type="ARBA" id="ARBA00017562"/>
    </source>
</evidence>
<evidence type="ECO:0000313" key="5">
    <source>
        <dbReference type="EMBL" id="BDE17550.1"/>
    </source>
</evidence>
<dbReference type="PANTHER" id="PTHR45266:SF3">
    <property type="entry name" value="OXALOACETATE DECARBOXYLASE ALPHA CHAIN"/>
    <property type="match status" value="1"/>
</dbReference>
<dbReference type="GO" id="GO:0006633">
    <property type="term" value="P:fatty acid biosynthetic process"/>
    <property type="evidence" value="ECO:0007669"/>
    <property type="project" value="UniProtKB-KW"/>
</dbReference>
<comment type="pathway">
    <text evidence="3">Lipid metabolism; fatty acid biosynthesis.</text>
</comment>
<dbReference type="Pfam" id="PF00364">
    <property type="entry name" value="Biotin_lipoyl"/>
    <property type="match status" value="1"/>
</dbReference>
<feature type="domain" description="Lipoyl-binding" evidence="4">
    <location>
        <begin position="115"/>
        <end position="191"/>
    </location>
</feature>
<gene>
    <name evidence="5" type="primary">accB</name>
    <name evidence="5" type="ORF">GpartN1_CHLp044</name>
</gene>
<reference evidence="5" key="1">
    <citation type="journal article" date="2022" name="Proc. Natl. Acad. Sci. U.S.A.">
        <title>Life cycle and functional genomics of the unicellular red alga Galdieria for elucidating algal and plant evolution and industrial use.</title>
        <authorList>
            <person name="Hirooka S."/>
            <person name="Itabashi T."/>
            <person name="Ichinose T.M."/>
            <person name="Onuma R."/>
            <person name="Fujiwara T."/>
            <person name="Yamashita S."/>
            <person name="Jong L.W."/>
            <person name="Tomita R."/>
            <person name="Iwane A.H."/>
            <person name="Miyagishima S.Y."/>
        </authorList>
    </citation>
    <scope>NUCLEOTIDE SEQUENCE</scope>
    <source>
        <strain evidence="5">NBRC 102759</strain>
    </source>
</reference>
<dbReference type="InterPro" id="IPR050709">
    <property type="entry name" value="Biotin_Carboxyl_Carrier/Decarb"/>
</dbReference>
<dbReference type="PANTHER" id="PTHR45266">
    <property type="entry name" value="OXALOACETATE DECARBOXYLASE ALPHA CHAIN"/>
    <property type="match status" value="1"/>
</dbReference>
<evidence type="ECO:0000313" key="6">
    <source>
        <dbReference type="Proteomes" id="UP001061958"/>
    </source>
</evidence>
<dbReference type="Proteomes" id="UP001061958">
    <property type="component" value="Chloroplast Pltd"/>
</dbReference>
<dbReference type="AlphaFoldDB" id="A0A9C7EW00"/>
<proteinExistence type="predicted"/>